<keyword evidence="3 4" id="KW-1133">Transmembrane helix</keyword>
<dbReference type="GO" id="GO:0016020">
    <property type="term" value="C:membrane"/>
    <property type="evidence" value="ECO:0007669"/>
    <property type="project" value="InterPro"/>
</dbReference>
<dbReference type="InterPro" id="IPR029016">
    <property type="entry name" value="GAF-like_dom_sf"/>
</dbReference>
<dbReference type="PROSITE" id="PS51746">
    <property type="entry name" value="PPM_2"/>
    <property type="match status" value="1"/>
</dbReference>
<reference evidence="7" key="1">
    <citation type="submission" date="2022-10" db="EMBL/GenBank/DDBJ databases">
        <title>The WGS of Solirubrobacter ginsenosidimutans DSM 21036.</title>
        <authorList>
            <person name="Jiang Z."/>
        </authorList>
    </citation>
    <scope>NUCLEOTIDE SEQUENCE</scope>
    <source>
        <strain evidence="7">DSM 21036</strain>
    </source>
</reference>
<dbReference type="InterPro" id="IPR001932">
    <property type="entry name" value="PPM-type_phosphatase-like_dom"/>
</dbReference>
<accession>A0A9X3S6P4</accession>
<evidence type="ECO:0000259" key="5">
    <source>
        <dbReference type="PROSITE" id="PS50885"/>
    </source>
</evidence>
<dbReference type="PROSITE" id="PS50885">
    <property type="entry name" value="HAMP"/>
    <property type="match status" value="1"/>
</dbReference>
<dbReference type="GO" id="GO:0016791">
    <property type="term" value="F:phosphatase activity"/>
    <property type="evidence" value="ECO:0007669"/>
    <property type="project" value="TreeGrafter"/>
</dbReference>
<dbReference type="InterPro" id="IPR013656">
    <property type="entry name" value="PAS_4"/>
</dbReference>
<feature type="domain" description="HAMP" evidence="5">
    <location>
        <begin position="201"/>
        <end position="253"/>
    </location>
</feature>
<dbReference type="Gene3D" id="3.30.450.40">
    <property type="match status" value="1"/>
</dbReference>
<dbReference type="Pfam" id="PF00672">
    <property type="entry name" value="HAMP"/>
    <property type="match status" value="1"/>
</dbReference>
<dbReference type="Gene3D" id="6.10.340.10">
    <property type="match status" value="1"/>
</dbReference>
<dbReference type="RefSeq" id="WP_270042029.1">
    <property type="nucleotide sequence ID" value="NZ_JAPDOD010000020.1"/>
</dbReference>
<dbReference type="SUPFAM" id="SSF158472">
    <property type="entry name" value="HAMP domain-like"/>
    <property type="match status" value="1"/>
</dbReference>
<dbReference type="CDD" id="cd00130">
    <property type="entry name" value="PAS"/>
    <property type="match status" value="1"/>
</dbReference>
<dbReference type="PANTHER" id="PTHR43156">
    <property type="entry name" value="STAGE II SPORULATION PROTEIN E-RELATED"/>
    <property type="match status" value="1"/>
</dbReference>
<dbReference type="InterPro" id="IPR007891">
    <property type="entry name" value="CHASE3"/>
</dbReference>
<organism evidence="7 8">
    <name type="scientific">Solirubrobacter ginsenosidimutans</name>
    <dbReference type="NCBI Taxonomy" id="490573"/>
    <lineage>
        <taxon>Bacteria</taxon>
        <taxon>Bacillati</taxon>
        <taxon>Actinomycetota</taxon>
        <taxon>Thermoleophilia</taxon>
        <taxon>Solirubrobacterales</taxon>
        <taxon>Solirubrobacteraceae</taxon>
        <taxon>Solirubrobacter</taxon>
    </lineage>
</organism>
<comment type="caution">
    <text evidence="7">The sequence shown here is derived from an EMBL/GenBank/DDBJ whole genome shotgun (WGS) entry which is preliminary data.</text>
</comment>
<dbReference type="Gene3D" id="3.30.450.20">
    <property type="entry name" value="PAS domain"/>
    <property type="match status" value="1"/>
</dbReference>
<keyword evidence="8" id="KW-1185">Reference proteome</keyword>
<evidence type="ECO:0000313" key="7">
    <source>
        <dbReference type="EMBL" id="MDA0162793.1"/>
    </source>
</evidence>
<dbReference type="CDD" id="cd06225">
    <property type="entry name" value="HAMP"/>
    <property type="match status" value="1"/>
</dbReference>
<dbReference type="InterPro" id="IPR052016">
    <property type="entry name" value="Bact_Sigma-Reg"/>
</dbReference>
<keyword evidence="4" id="KW-0472">Membrane</keyword>
<dbReference type="InterPro" id="IPR003660">
    <property type="entry name" value="HAMP_dom"/>
</dbReference>
<dbReference type="InterPro" id="IPR000014">
    <property type="entry name" value="PAS"/>
</dbReference>
<name>A0A9X3S6P4_9ACTN</name>
<evidence type="ECO:0000256" key="1">
    <source>
        <dbReference type="ARBA" id="ARBA00022692"/>
    </source>
</evidence>
<keyword evidence="1 4" id="KW-0812">Transmembrane</keyword>
<feature type="domain" description="PPM-type phosphatase" evidence="6">
    <location>
        <begin position="559"/>
        <end position="774"/>
    </location>
</feature>
<protein>
    <submittedName>
        <fullName evidence="7">SpoIIE family protein phosphatase</fullName>
    </submittedName>
</protein>
<feature type="transmembrane region" description="Helical" evidence="4">
    <location>
        <begin position="180"/>
        <end position="199"/>
    </location>
</feature>
<evidence type="ECO:0000313" key="8">
    <source>
        <dbReference type="Proteomes" id="UP001149140"/>
    </source>
</evidence>
<dbReference type="EMBL" id="JAPDOD010000020">
    <property type="protein sequence ID" value="MDA0162793.1"/>
    <property type="molecule type" value="Genomic_DNA"/>
</dbReference>
<dbReference type="SUPFAM" id="SSF81606">
    <property type="entry name" value="PP2C-like"/>
    <property type="match status" value="1"/>
</dbReference>
<dbReference type="AlphaFoldDB" id="A0A9X3S6P4"/>
<dbReference type="GO" id="GO:0007165">
    <property type="term" value="P:signal transduction"/>
    <property type="evidence" value="ECO:0007669"/>
    <property type="project" value="InterPro"/>
</dbReference>
<dbReference type="PANTHER" id="PTHR43156:SF2">
    <property type="entry name" value="STAGE II SPORULATION PROTEIN E"/>
    <property type="match status" value="1"/>
</dbReference>
<dbReference type="InterPro" id="IPR035965">
    <property type="entry name" value="PAS-like_dom_sf"/>
</dbReference>
<keyword evidence="2" id="KW-0378">Hydrolase</keyword>
<dbReference type="SUPFAM" id="SSF55781">
    <property type="entry name" value="GAF domain-like"/>
    <property type="match status" value="1"/>
</dbReference>
<dbReference type="Proteomes" id="UP001149140">
    <property type="component" value="Unassembled WGS sequence"/>
</dbReference>
<dbReference type="Pfam" id="PF13185">
    <property type="entry name" value="GAF_2"/>
    <property type="match status" value="1"/>
</dbReference>
<proteinExistence type="predicted"/>
<sequence length="796" mass="84409">MRRPLGLRFRVLGAAGLIALVSLITFGVLLNGLSDQTSLAKKGRSVTDGVNAAATLERLALEMESSARGFVVTRDDVQREAFEHSRAAVPAASRRLLASQTGAPERARVTEINRQAAEYAAFLAGVVADPRADPAAAARQSDVRLSAFRSALTSFAATKRAQQMQLRADSKHLRTRATRIAIGGLVVLLVLIAVLAFAAHRAIVVPVNRLQKFARELGAGRFQTRLPEDGPPETAELAQAFNVSAERLERATERHLAELDAVFRDSPLGIAFLDLDLRFLRVNEALARMNQVPAAEHLGRTAGEVTGQNDVERALRQVVETGEPILDVDVALHGRRFEANYFPVRDDRGELLAVGKAMSDVTARRRAENARERLQDATSALASAVTVSDVAAVAIEQARGALDAEAAVLLLLDADRYELEIVSDQGLDDGARGRWGRLSLAERMPATDAARTATAIFISAEATLLERYPGLAGTPYPRAGAYASLPLVAYGRTLGVLSLGYARPIEFDADERGLLNALAAQTAIAIARAQLYEREHTVSQTLQQSLLPRALPEIPGLDIAGRLEAGAKGVEVGGDFYDAFAIGENAWGVAIGDVCGKGVDAAALTALARHTVRAAAHAHESPAAVLEALNRAVLDESRPGQFLTAIFARLTPRPGGGFRLRAACGGHPPPVVLDAAGRPRELPCAGTLLGVVDDPDIADSEVDLEPGDTLLLYTDGLTEAAAPQHTLTTAEVGTLLARVHTDTAEQTAQACLASAIAAGGGVNRDDVAVLVVQVSEPALDRRDNGADRIFDTGTMP</sequence>
<dbReference type="Pfam" id="PF08448">
    <property type="entry name" value="PAS_4"/>
    <property type="match status" value="1"/>
</dbReference>
<dbReference type="SMART" id="SM00065">
    <property type="entry name" value="GAF"/>
    <property type="match status" value="1"/>
</dbReference>
<dbReference type="SMART" id="SM00304">
    <property type="entry name" value="HAMP"/>
    <property type="match status" value="1"/>
</dbReference>
<dbReference type="Pfam" id="PF05227">
    <property type="entry name" value="CHASE3"/>
    <property type="match status" value="1"/>
</dbReference>
<evidence type="ECO:0000256" key="2">
    <source>
        <dbReference type="ARBA" id="ARBA00022801"/>
    </source>
</evidence>
<evidence type="ECO:0000256" key="3">
    <source>
        <dbReference type="ARBA" id="ARBA00022989"/>
    </source>
</evidence>
<dbReference type="SMART" id="SM00331">
    <property type="entry name" value="PP2C_SIG"/>
    <property type="match status" value="1"/>
</dbReference>
<feature type="transmembrane region" description="Helical" evidence="4">
    <location>
        <begin position="12"/>
        <end position="33"/>
    </location>
</feature>
<dbReference type="Pfam" id="PF07228">
    <property type="entry name" value="SpoIIE"/>
    <property type="match status" value="1"/>
</dbReference>
<gene>
    <name evidence="7" type="ORF">OM076_21145</name>
</gene>
<dbReference type="InterPro" id="IPR036457">
    <property type="entry name" value="PPM-type-like_dom_sf"/>
</dbReference>
<dbReference type="Gene3D" id="3.60.40.10">
    <property type="entry name" value="PPM-type phosphatase domain"/>
    <property type="match status" value="1"/>
</dbReference>
<evidence type="ECO:0000256" key="4">
    <source>
        <dbReference type="SAM" id="Phobius"/>
    </source>
</evidence>
<dbReference type="InterPro" id="IPR003018">
    <property type="entry name" value="GAF"/>
</dbReference>
<dbReference type="SUPFAM" id="SSF55785">
    <property type="entry name" value="PYP-like sensor domain (PAS domain)"/>
    <property type="match status" value="1"/>
</dbReference>
<evidence type="ECO:0000259" key="6">
    <source>
        <dbReference type="PROSITE" id="PS51746"/>
    </source>
</evidence>